<gene>
    <name evidence="2" type="ORF">Aglo03_35230</name>
</gene>
<evidence type="ECO:0000256" key="1">
    <source>
        <dbReference type="SAM" id="MobiDB-lite"/>
    </source>
</evidence>
<sequence>MGTFGFVVVDPGGDDLAGGGLAGGGISGQDLIAEADVFDGFAGAVSEQDAGAGNEAVGRLPSQKYPGTPGSGATVRSAGTTPPRRARPPVGSAVRRSDPTGG</sequence>
<dbReference type="AlphaFoldDB" id="A0A9W6QQC0"/>
<dbReference type="Proteomes" id="UP001165042">
    <property type="component" value="Unassembled WGS sequence"/>
</dbReference>
<feature type="region of interest" description="Disordered" evidence="1">
    <location>
        <begin position="49"/>
        <end position="102"/>
    </location>
</feature>
<evidence type="ECO:0000313" key="2">
    <source>
        <dbReference type="EMBL" id="GLW92707.1"/>
    </source>
</evidence>
<reference evidence="2" key="1">
    <citation type="submission" date="2023-02" db="EMBL/GenBank/DDBJ databases">
        <title>Actinokineospora globicatena NBRC 15670.</title>
        <authorList>
            <person name="Ichikawa N."/>
            <person name="Sato H."/>
            <person name="Tonouchi N."/>
        </authorList>
    </citation>
    <scope>NUCLEOTIDE SEQUENCE</scope>
    <source>
        <strain evidence="2">NBRC 15670</strain>
    </source>
</reference>
<name>A0A9W6QQC0_9PSEU</name>
<dbReference type="EMBL" id="BSSD01000005">
    <property type="protein sequence ID" value="GLW92707.1"/>
    <property type="molecule type" value="Genomic_DNA"/>
</dbReference>
<proteinExistence type="predicted"/>
<organism evidence="2 3">
    <name type="scientific">Actinokineospora globicatena</name>
    <dbReference type="NCBI Taxonomy" id="103729"/>
    <lineage>
        <taxon>Bacteria</taxon>
        <taxon>Bacillati</taxon>
        <taxon>Actinomycetota</taxon>
        <taxon>Actinomycetes</taxon>
        <taxon>Pseudonocardiales</taxon>
        <taxon>Pseudonocardiaceae</taxon>
        <taxon>Actinokineospora</taxon>
    </lineage>
</organism>
<protein>
    <submittedName>
        <fullName evidence="2">Uncharacterized protein</fullName>
    </submittedName>
</protein>
<comment type="caution">
    <text evidence="2">The sequence shown here is derived from an EMBL/GenBank/DDBJ whole genome shotgun (WGS) entry which is preliminary data.</text>
</comment>
<accession>A0A9W6QQC0</accession>
<evidence type="ECO:0000313" key="3">
    <source>
        <dbReference type="Proteomes" id="UP001165042"/>
    </source>
</evidence>
<keyword evidence="3" id="KW-1185">Reference proteome</keyword>